<dbReference type="AlphaFoldDB" id="A0A9P7C4T9"/>
<dbReference type="Proteomes" id="UP000717996">
    <property type="component" value="Unassembled WGS sequence"/>
</dbReference>
<name>A0A9P7C4T9_RHIOR</name>
<proteinExistence type="predicted"/>
<dbReference type="GO" id="GO:0008270">
    <property type="term" value="F:zinc ion binding"/>
    <property type="evidence" value="ECO:0007669"/>
    <property type="project" value="UniProtKB-KW"/>
</dbReference>
<dbReference type="PROSITE" id="PS50157">
    <property type="entry name" value="ZINC_FINGER_C2H2_2"/>
    <property type="match status" value="1"/>
</dbReference>
<keyword evidence="1" id="KW-0862">Zinc</keyword>
<feature type="region of interest" description="Disordered" evidence="2">
    <location>
        <begin position="196"/>
        <end position="221"/>
    </location>
</feature>
<dbReference type="EMBL" id="JAANIT010002912">
    <property type="protein sequence ID" value="KAG1535183.1"/>
    <property type="molecule type" value="Genomic_DNA"/>
</dbReference>
<accession>A0A9P7C4T9</accession>
<evidence type="ECO:0000259" key="3">
    <source>
        <dbReference type="PROSITE" id="PS50157"/>
    </source>
</evidence>
<organism evidence="4 5">
    <name type="scientific">Rhizopus oryzae</name>
    <name type="common">Mucormycosis agent</name>
    <name type="synonym">Rhizopus arrhizus var. delemar</name>
    <dbReference type="NCBI Taxonomy" id="64495"/>
    <lineage>
        <taxon>Eukaryota</taxon>
        <taxon>Fungi</taxon>
        <taxon>Fungi incertae sedis</taxon>
        <taxon>Mucoromycota</taxon>
        <taxon>Mucoromycotina</taxon>
        <taxon>Mucoromycetes</taxon>
        <taxon>Mucorales</taxon>
        <taxon>Mucorineae</taxon>
        <taxon>Rhizopodaceae</taxon>
        <taxon>Rhizopus</taxon>
    </lineage>
</organism>
<evidence type="ECO:0000256" key="1">
    <source>
        <dbReference type="PROSITE-ProRule" id="PRU00042"/>
    </source>
</evidence>
<dbReference type="PROSITE" id="PS00028">
    <property type="entry name" value="ZINC_FINGER_C2H2_1"/>
    <property type="match status" value="1"/>
</dbReference>
<comment type="caution">
    <text evidence="4">The sequence shown here is derived from an EMBL/GenBank/DDBJ whole genome shotgun (WGS) entry which is preliminary data.</text>
</comment>
<evidence type="ECO:0000313" key="4">
    <source>
        <dbReference type="EMBL" id="KAG1535183.1"/>
    </source>
</evidence>
<reference evidence="4" key="1">
    <citation type="journal article" date="2020" name="Microb. Genom.">
        <title>Genetic diversity of clinical and environmental Mucorales isolates obtained from an investigation of mucormycosis cases among solid organ transplant recipients.</title>
        <authorList>
            <person name="Nguyen M.H."/>
            <person name="Kaul D."/>
            <person name="Muto C."/>
            <person name="Cheng S.J."/>
            <person name="Richter R.A."/>
            <person name="Bruno V.M."/>
            <person name="Liu G."/>
            <person name="Beyhan S."/>
            <person name="Sundermann A.J."/>
            <person name="Mounaud S."/>
            <person name="Pasculle A.W."/>
            <person name="Nierman W.C."/>
            <person name="Driscoll E."/>
            <person name="Cumbie R."/>
            <person name="Clancy C.J."/>
            <person name="Dupont C.L."/>
        </authorList>
    </citation>
    <scope>NUCLEOTIDE SEQUENCE</scope>
    <source>
        <strain evidence="4">GL16</strain>
    </source>
</reference>
<dbReference type="GO" id="GO:0003676">
    <property type="term" value="F:nucleic acid binding"/>
    <property type="evidence" value="ECO:0007669"/>
    <property type="project" value="InterPro"/>
</dbReference>
<sequence length="836" mass="94901">MTVATATRKASVKESTTRTWWKKLQEDPDTFTLEKKINRQNKPKSRLQEKHKQSLIEFFDDNANAHIQDAVEKLTSKFEGLEIKKSKVHEFMRDECNLSMKQTTCWPEARTSKENVQKRYEWVFKWSNTDMDFSRNCIFIDEAGFDINVRAIRAWAPRRQMAVITTPTTKAPSHTILGAIPSVGVVNLSIRVPKQHPKVRKVQEGRKRKNPEASKEDVPKGTTAGHYMRLIQETLSILDKYDQMRGFYFIMDNAPIHKQIEDMLCDKCKKSFQDASQLKNHKGNYHCLSLTVKYNDRQGNSITLTLKRDQQDKIICHICCKSWNTRAAVWKHFSKYNGNCQSFEVASSSDEENNSAEIANPVITMSPTLAAVPETNHNSPRRSFDEALLAACRQTGKPYEEKNKTIWILDSMNLQPFSMIDNTGVEQVALTHPVNLAAIIKPDRVDNHVELRHISTSQKRRWDGSVSSSKLINNSDDMEARFLSITHYGPYANILSKRHFTELKPDNCQMLNDDWEAFAQLRFVCSQLLAGAIIINNKGEAVILNTVEAYGRSRSMDVHRERVSVKKGFSSPSSLPPINTRYPKTWATILNDSEGKKLVVGSKSMNVLVTSSLRVDTILPLSVGGITAAFDLPDGKNAGIFLDKDSITKANALARNPSADKIARHDLLHQPRQVRSSFHLPSTYMLCRSASEFTDDKRSKPFTIYTYVDYDGGDHDSSNKIASQLFQKIGLNIILPDRKSVLNRTHVESLYLKYPNSEVKTVLKSIMDDENEEEIMIVGNKSLNQNLQILAAALSSSISSANKTVAQIIQSTFIQSHQINFRTKKFIEDNFNLITK</sequence>
<feature type="compositionally biased region" description="Basic and acidic residues" evidence="2">
    <location>
        <begin position="201"/>
        <end position="219"/>
    </location>
</feature>
<feature type="domain" description="C2H2-type" evidence="3">
    <location>
        <begin position="263"/>
        <end position="286"/>
    </location>
</feature>
<evidence type="ECO:0000256" key="2">
    <source>
        <dbReference type="SAM" id="MobiDB-lite"/>
    </source>
</evidence>
<dbReference type="OrthoDB" id="2250876at2759"/>
<dbReference type="InterPro" id="IPR013087">
    <property type="entry name" value="Znf_C2H2_type"/>
</dbReference>
<evidence type="ECO:0000313" key="5">
    <source>
        <dbReference type="Proteomes" id="UP000717996"/>
    </source>
</evidence>
<keyword evidence="1" id="KW-0863">Zinc-finger</keyword>
<gene>
    <name evidence="4" type="ORF">G6F51_011675</name>
</gene>
<dbReference type="InterPro" id="IPR036397">
    <property type="entry name" value="RNaseH_sf"/>
</dbReference>
<dbReference type="Gene3D" id="3.30.420.10">
    <property type="entry name" value="Ribonuclease H-like superfamily/Ribonuclease H"/>
    <property type="match status" value="1"/>
</dbReference>
<protein>
    <recommendedName>
        <fullName evidence="3">C2H2-type domain-containing protein</fullName>
    </recommendedName>
</protein>
<keyword evidence="1" id="KW-0479">Metal-binding</keyword>